<accession>A0A3B0VY94</accession>
<dbReference type="Pfam" id="PF11695">
    <property type="entry name" value="DUF3291"/>
    <property type="match status" value="1"/>
</dbReference>
<evidence type="ECO:0000259" key="1">
    <source>
        <dbReference type="Pfam" id="PF11695"/>
    </source>
</evidence>
<reference evidence="2" key="1">
    <citation type="submission" date="2018-06" db="EMBL/GenBank/DDBJ databases">
        <authorList>
            <person name="Zhirakovskaya E."/>
        </authorList>
    </citation>
    <scope>NUCLEOTIDE SEQUENCE</scope>
</reference>
<protein>
    <recommendedName>
        <fullName evidence="1">DUF3291 domain-containing protein</fullName>
    </recommendedName>
</protein>
<dbReference type="EMBL" id="UOEU01001074">
    <property type="protein sequence ID" value="VAW43387.1"/>
    <property type="molecule type" value="Genomic_DNA"/>
</dbReference>
<gene>
    <name evidence="2" type="ORF">MNBD_CHLOROFLEXI01-5332</name>
</gene>
<organism evidence="2">
    <name type="scientific">hydrothermal vent metagenome</name>
    <dbReference type="NCBI Taxonomy" id="652676"/>
    <lineage>
        <taxon>unclassified sequences</taxon>
        <taxon>metagenomes</taxon>
        <taxon>ecological metagenomes</taxon>
    </lineage>
</organism>
<evidence type="ECO:0000313" key="2">
    <source>
        <dbReference type="EMBL" id="VAW43387.1"/>
    </source>
</evidence>
<sequence length="80" mass="8686">MTENNAQFHLAQINIARIRAPLDDPLMQPFMAGLESINALADAAPGFVWRLQDATGDATSLRPFPDLMIGSLSICLFGNL</sequence>
<name>A0A3B0VY94_9ZZZZ</name>
<proteinExistence type="predicted"/>
<feature type="domain" description="DUF3291" evidence="1">
    <location>
        <begin position="10"/>
        <end position="73"/>
    </location>
</feature>
<dbReference type="InterPro" id="IPR021708">
    <property type="entry name" value="DUF3291"/>
</dbReference>
<dbReference type="AlphaFoldDB" id="A0A3B0VY94"/>